<dbReference type="AlphaFoldDB" id="A0A8H4EK03"/>
<proteinExistence type="predicted"/>
<organism evidence="1 2">
    <name type="scientific">Gigaspora margarita</name>
    <dbReference type="NCBI Taxonomy" id="4874"/>
    <lineage>
        <taxon>Eukaryota</taxon>
        <taxon>Fungi</taxon>
        <taxon>Fungi incertae sedis</taxon>
        <taxon>Mucoromycota</taxon>
        <taxon>Glomeromycotina</taxon>
        <taxon>Glomeromycetes</taxon>
        <taxon>Diversisporales</taxon>
        <taxon>Gigasporaceae</taxon>
        <taxon>Gigaspora</taxon>
    </lineage>
</organism>
<evidence type="ECO:0000313" key="2">
    <source>
        <dbReference type="Proteomes" id="UP000439903"/>
    </source>
</evidence>
<sequence>MLNFIIIKLILISNSRKLDNIFEKNKNCNLSNLELQWLCIKIEENLRLDNDEITKFFIKVSQNYNFLFIAFCEIVAKNQLEFFHLYLKPFTIQQHKEFQAEFPNKVLNLDLKVELKDNVAPIQSSIQNFIWIKDNIYTFDQYLRC</sequence>
<dbReference type="OrthoDB" id="10414667at2759"/>
<gene>
    <name evidence="1" type="ORF">F8M41_020227</name>
</gene>
<reference evidence="1 2" key="1">
    <citation type="journal article" date="2019" name="Environ. Microbiol.">
        <title>At the nexus of three kingdoms: the genome of the mycorrhizal fungus Gigaspora margarita provides insights into plant, endobacterial and fungal interactions.</title>
        <authorList>
            <person name="Venice F."/>
            <person name="Ghignone S."/>
            <person name="Salvioli di Fossalunga A."/>
            <person name="Amselem J."/>
            <person name="Novero M."/>
            <person name="Xianan X."/>
            <person name="Sedzielewska Toro K."/>
            <person name="Morin E."/>
            <person name="Lipzen A."/>
            <person name="Grigoriev I.V."/>
            <person name="Henrissat B."/>
            <person name="Martin F.M."/>
            <person name="Bonfante P."/>
        </authorList>
    </citation>
    <scope>NUCLEOTIDE SEQUENCE [LARGE SCALE GENOMIC DNA]</scope>
    <source>
        <strain evidence="1 2">BEG34</strain>
    </source>
</reference>
<keyword evidence="2" id="KW-1185">Reference proteome</keyword>
<protein>
    <submittedName>
        <fullName evidence="1">Uncharacterized protein</fullName>
    </submittedName>
</protein>
<comment type="caution">
    <text evidence="1">The sequence shown here is derived from an EMBL/GenBank/DDBJ whole genome shotgun (WGS) entry which is preliminary data.</text>
</comment>
<evidence type="ECO:0000313" key="1">
    <source>
        <dbReference type="EMBL" id="KAF0500611.1"/>
    </source>
</evidence>
<dbReference type="EMBL" id="WTPW01000550">
    <property type="protein sequence ID" value="KAF0500611.1"/>
    <property type="molecule type" value="Genomic_DNA"/>
</dbReference>
<accession>A0A8H4EK03</accession>
<name>A0A8H4EK03_GIGMA</name>
<dbReference type="Proteomes" id="UP000439903">
    <property type="component" value="Unassembled WGS sequence"/>
</dbReference>